<organism evidence="2 3">
    <name type="scientific">Nitrosopumilus adriaticus</name>
    <dbReference type="NCBI Taxonomy" id="1580092"/>
    <lineage>
        <taxon>Archaea</taxon>
        <taxon>Nitrososphaerota</taxon>
        <taxon>Nitrososphaeria</taxon>
        <taxon>Nitrosopumilales</taxon>
        <taxon>Nitrosopumilaceae</taxon>
        <taxon>Nitrosopumilus</taxon>
    </lineage>
</organism>
<protein>
    <submittedName>
        <fullName evidence="2">Uncharacterized protein</fullName>
    </submittedName>
</protein>
<dbReference type="HOGENOM" id="CLU_1248240_0_0_2"/>
<dbReference type="Proteomes" id="UP000032408">
    <property type="component" value="Chromosome"/>
</dbReference>
<keyword evidence="1" id="KW-1133">Transmembrane helix</keyword>
<reference evidence="3" key="1">
    <citation type="submission" date="2015-03" db="EMBL/GenBank/DDBJ databases">
        <title>Characterization of two novel Thaumarchaeota isolated from the Northern Adriatic Sea.</title>
        <authorList>
            <person name="Bayer B."/>
            <person name="Vojvoda J."/>
            <person name="Offre P."/>
            <person name="Srivastava A."/>
            <person name="Elisabeth N."/>
            <person name="Garcia J.A.L."/>
            <person name="Schleper C."/>
            <person name="Herndl G.J."/>
        </authorList>
    </citation>
    <scope>NUCLEOTIDE SEQUENCE [LARGE SCALE GENOMIC DNA]</scope>
    <source>
        <strain evidence="3">NF5</strain>
    </source>
</reference>
<accession>A0A0D5C1Q1</accession>
<keyword evidence="1" id="KW-0472">Membrane</keyword>
<dbReference type="KEGG" id="nin:NADRNF5_0789"/>
<feature type="transmembrane region" description="Helical" evidence="1">
    <location>
        <begin position="12"/>
        <end position="33"/>
    </location>
</feature>
<name>A0A0D5C1Q1_9ARCH</name>
<dbReference type="EMBL" id="CP011070">
    <property type="protein sequence ID" value="AJW70483.1"/>
    <property type="molecule type" value="Genomic_DNA"/>
</dbReference>
<dbReference type="OrthoDB" id="4827at2157"/>
<evidence type="ECO:0000313" key="2">
    <source>
        <dbReference type="EMBL" id="AJW70483.1"/>
    </source>
</evidence>
<gene>
    <name evidence="2" type="ORF">NADRNF5_0789</name>
</gene>
<dbReference type="GeneID" id="24820019"/>
<proteinExistence type="predicted"/>
<reference evidence="2 3" key="2">
    <citation type="journal article" date="2016" name="ISME J.">
        <title>Physiological and genomic characterization of two novel marine thaumarchaeal strains indicates niche differentiation.</title>
        <authorList>
            <person name="Bayer B."/>
            <person name="Vojvoda J."/>
            <person name="Offre P."/>
            <person name="Alves R.J."/>
            <person name="Elisabeth N.H."/>
            <person name="Garcia J.A."/>
            <person name="Volland J.M."/>
            <person name="Srivastava A."/>
            <person name="Schleper C."/>
            <person name="Herndl G.J."/>
        </authorList>
    </citation>
    <scope>NUCLEOTIDE SEQUENCE [LARGE SCALE GENOMIC DNA]</scope>
    <source>
        <strain evidence="2 3">NF5</strain>
    </source>
</reference>
<sequence>MALIKKSDSNYLLHPFLEFLIVAISLIAILVPLRIFAKIIFIDEWIGAIGIITAVFGLMLYLSKKEKLGIFGKMFIRQITKNHKGKRKWIIYSQTGLFLSIGIMTIFCIHAGNTEYLILKEQVISEFENQGILIGSELNFDAINQISSQVTPEEQVGAIAALPMLTIQNFEIFSVVLAVTDQLMGGWVLYFWQIMVIETIEVTIFLAITRKFIFKNNLNIK</sequence>
<feature type="transmembrane region" description="Helical" evidence="1">
    <location>
        <begin position="187"/>
        <end position="208"/>
    </location>
</feature>
<evidence type="ECO:0000313" key="3">
    <source>
        <dbReference type="Proteomes" id="UP000032408"/>
    </source>
</evidence>
<dbReference type="RefSeq" id="WP_048115862.1">
    <property type="nucleotide sequence ID" value="NZ_CP011070.1"/>
</dbReference>
<evidence type="ECO:0000256" key="1">
    <source>
        <dbReference type="SAM" id="Phobius"/>
    </source>
</evidence>
<dbReference type="AlphaFoldDB" id="A0A0D5C1Q1"/>
<keyword evidence="1" id="KW-0812">Transmembrane</keyword>
<feature type="transmembrane region" description="Helical" evidence="1">
    <location>
        <begin position="89"/>
        <end position="112"/>
    </location>
</feature>
<keyword evidence="3" id="KW-1185">Reference proteome</keyword>
<feature type="transmembrane region" description="Helical" evidence="1">
    <location>
        <begin position="45"/>
        <end position="63"/>
    </location>
</feature>